<evidence type="ECO:0000313" key="2">
    <source>
        <dbReference type="Proteomes" id="UP001439008"/>
    </source>
</evidence>
<dbReference type="InterPro" id="IPR052809">
    <property type="entry name" value="Actin_polarity_regulatory"/>
</dbReference>
<dbReference type="PANTHER" id="PTHR28245">
    <property type="entry name" value="ARF3-INTERACTING PROTEIN 1"/>
    <property type="match status" value="1"/>
</dbReference>
<dbReference type="EMBL" id="JBDODL010000541">
    <property type="protein sequence ID" value="MES1920184.1"/>
    <property type="molecule type" value="Genomic_DNA"/>
</dbReference>
<dbReference type="Pfam" id="PF08616">
    <property type="entry name" value="SPA"/>
    <property type="match status" value="1"/>
</dbReference>
<organism evidence="1 2">
    <name type="scientific">Bonamia ostreae</name>
    <dbReference type="NCBI Taxonomy" id="126728"/>
    <lineage>
        <taxon>Eukaryota</taxon>
        <taxon>Sar</taxon>
        <taxon>Rhizaria</taxon>
        <taxon>Endomyxa</taxon>
        <taxon>Ascetosporea</taxon>
        <taxon>Haplosporida</taxon>
        <taxon>Bonamia</taxon>
    </lineage>
</organism>
<feature type="non-terminal residue" evidence="1">
    <location>
        <position position="512"/>
    </location>
</feature>
<name>A0ABV2AL35_9EUKA</name>
<proteinExistence type="predicted"/>
<dbReference type="PANTHER" id="PTHR28245:SF1">
    <property type="entry name" value="ARF3-INTERACTING PROTEIN 1"/>
    <property type="match status" value="1"/>
</dbReference>
<keyword evidence="2" id="KW-1185">Reference proteome</keyword>
<evidence type="ECO:0008006" key="3">
    <source>
        <dbReference type="Google" id="ProtNLM"/>
    </source>
</evidence>
<protein>
    <recommendedName>
        <fullName evidence="3">UDENN domain-containing protein</fullName>
    </recommendedName>
</protein>
<comment type="caution">
    <text evidence="1">The sequence shown here is derived from an EMBL/GenBank/DDBJ whole genome shotgun (WGS) entry which is preliminary data.</text>
</comment>
<reference evidence="1 2" key="1">
    <citation type="journal article" date="2024" name="BMC Biol.">
        <title>Comparative genomics of Ascetosporea gives new insight into the evolutionary basis for animal parasitism in Rhizaria.</title>
        <authorList>
            <person name="Hiltunen Thoren M."/>
            <person name="Onut-Brannstrom I."/>
            <person name="Alfjorden A."/>
            <person name="Peckova H."/>
            <person name="Swords F."/>
            <person name="Hooper C."/>
            <person name="Holzer A.S."/>
            <person name="Bass D."/>
            <person name="Burki F."/>
        </authorList>
    </citation>
    <scope>NUCLEOTIDE SEQUENCE [LARGE SCALE GENOMIC DNA]</scope>
    <source>
        <strain evidence="1">20-A016</strain>
    </source>
</reference>
<accession>A0ABV2AL35</accession>
<gene>
    <name evidence="1" type="ORF">MHBO_001882</name>
</gene>
<dbReference type="Proteomes" id="UP001439008">
    <property type="component" value="Unassembled WGS sequence"/>
</dbReference>
<sequence>MKLTRAIHFVSLAEFDVEHGSVLRHQYPFQLKSKDEKCHQRNEDGTYFTLEFENPVGCGDEIAKIHKAQMDFEINCFETEAKVESLKFPNENCSIKIEREDFYFVKICGKNHNEKIRIDEKTELKKEFLLVRLDETKFLFSVENDWIKFYLIVNKIKSDLADKSLDDHQIEPFRLYFVSIVKEKKSAKFERGSRRYALSIATPFLWFANLKGLLRIAMESIIENDENEQTVLKKLYHAMFLCETPGFLFHKFELNGELFFKWENKMYPINFGSSNRFQAEKIGISVLKKRFGTSLATILIAVLLEKRILFIGFKCPTTQLCRIVLSACLLAMPLNADILSLTFPYVDLFYIDQLKKLKSYIVGSNNPIFEQKEDMWDLVANVEEGTLAKSKDFAANVASTDFQFFAKTVLSKFAYLRMRSESIKNAEKCLCNILEREQKRLLINILEYRSNKRRTGINNRELKFKNNYFYDELLKTRKIANLLYNKNMLLDALFPHNLDNDMKIKKFLLKLL</sequence>
<evidence type="ECO:0000313" key="1">
    <source>
        <dbReference type="EMBL" id="MES1920184.1"/>
    </source>
</evidence>